<dbReference type="OrthoDB" id="1923006at2759"/>
<dbReference type="InterPro" id="IPR017230">
    <property type="entry name" value="Mrs6"/>
</dbReference>
<protein>
    <recommendedName>
        <fullName evidence="2">Rab proteins geranylgeranyltransferase</fullName>
    </recommendedName>
</protein>
<dbReference type="PIRSF" id="PIRSF037514">
    <property type="entry name" value="Rab_ger_ger_transf_A_fun"/>
    <property type="match status" value="1"/>
</dbReference>
<keyword evidence="3" id="KW-0808">Transferase</keyword>
<evidence type="ECO:0000313" key="3">
    <source>
        <dbReference type="EMBL" id="KPI42612.1"/>
    </source>
</evidence>
<dbReference type="Gene3D" id="3.50.50.60">
    <property type="entry name" value="FAD/NAD(P)-binding domain"/>
    <property type="match status" value="1"/>
</dbReference>
<sequence length="510" mass="55676">MESLSEDVWDVVIAGTSLQQSLLALSLSRSGKRVLHLDRNEWYGGSDAGLSLNDVETWMREIENGHNPQFSSPAVWKRDVAEVDDPARLGPSRAYTLALRPQIIHARSEFLTALVSSRIAPQLEFVAVGSWWVLGQTGLRKIPSTREAVFNDDSLSIRDKRSLMKMLRHVLQDEAEQAPEVRTEPKQTLEEVLEAFKVPSSLHSAVQALALTTQSTTRTDAQPSLRQVRRHLQSIGHLGPGFGAVIAKYGSNPEIAQVACRALAVGGGVYLLGHGIASFKNDPTVDASDFDAPSGKEKPYHLELTDHTKIRTRRIVAGEGDLPSTKEPTRRESIQTLQSISVISKPLKPLLAPDSDSGPTPAAAIVLVESQPGTTSNPIYLQIHSEDTGECPVGQSIIYASVQQGGKESIKDLSDAVQRLLSYLEQSDEGIEAAQILWTLSFTSHGTQQPPDAEEPPSGLSILAASPFSPAVSDEILAAVRTVWQDVTDGQLDYSDFLRFEDREEEVEDV</sequence>
<reference evidence="3 4" key="1">
    <citation type="submission" date="2015-06" db="EMBL/GenBank/DDBJ databases">
        <title>Draft genome of the ant-associated black yeast Phialophora attae CBS 131958.</title>
        <authorList>
            <person name="Moreno L.F."/>
            <person name="Stielow B.J."/>
            <person name="de Hoog S."/>
            <person name="Vicente V.A."/>
            <person name="Weiss V.A."/>
            <person name="de Vries M."/>
            <person name="Cruz L.M."/>
            <person name="Souza E.M."/>
        </authorList>
    </citation>
    <scope>NUCLEOTIDE SEQUENCE [LARGE SCALE GENOMIC DNA]</scope>
    <source>
        <strain evidence="3 4">CBS 131958</strain>
    </source>
</reference>
<gene>
    <name evidence="3" type="ORF">AB675_9788</name>
</gene>
<dbReference type="InterPro" id="IPR018203">
    <property type="entry name" value="GDP_dissociation_inhibitor"/>
</dbReference>
<dbReference type="GO" id="GO:0016740">
    <property type="term" value="F:transferase activity"/>
    <property type="evidence" value="ECO:0007669"/>
    <property type="project" value="UniProtKB-KW"/>
</dbReference>
<dbReference type="GO" id="GO:0016192">
    <property type="term" value="P:vesicle-mediated transport"/>
    <property type="evidence" value="ECO:0007669"/>
    <property type="project" value="TreeGrafter"/>
</dbReference>
<dbReference type="GO" id="GO:0005829">
    <property type="term" value="C:cytosol"/>
    <property type="evidence" value="ECO:0007669"/>
    <property type="project" value="TreeGrafter"/>
</dbReference>
<evidence type="ECO:0000256" key="1">
    <source>
        <dbReference type="ARBA" id="ARBA00005593"/>
    </source>
</evidence>
<dbReference type="Pfam" id="PF00996">
    <property type="entry name" value="GDI"/>
    <property type="match status" value="1"/>
</dbReference>
<comment type="caution">
    <text evidence="3">The sequence shown here is derived from an EMBL/GenBank/DDBJ whole genome shotgun (WGS) entry which is preliminary data.</text>
</comment>
<dbReference type="EMBL" id="LFJN01000007">
    <property type="protein sequence ID" value="KPI42612.1"/>
    <property type="molecule type" value="Genomic_DNA"/>
</dbReference>
<dbReference type="GeneID" id="28742232"/>
<dbReference type="PRINTS" id="PR00891">
    <property type="entry name" value="RABGDIREP"/>
</dbReference>
<evidence type="ECO:0000313" key="4">
    <source>
        <dbReference type="Proteomes" id="UP000038010"/>
    </source>
</evidence>
<proteinExistence type="inferred from homology"/>
<dbReference type="GO" id="GO:0005968">
    <property type="term" value="C:Rab-protein geranylgeranyltransferase complex"/>
    <property type="evidence" value="ECO:0007669"/>
    <property type="project" value="TreeGrafter"/>
</dbReference>
<dbReference type="RefSeq" id="XP_018002575.1">
    <property type="nucleotide sequence ID" value="XM_018150352.1"/>
</dbReference>
<comment type="similarity">
    <text evidence="1 2">Belongs to the Rab GDI family.</text>
</comment>
<dbReference type="AlphaFoldDB" id="A0A0N1P035"/>
<evidence type="ECO:0000256" key="2">
    <source>
        <dbReference type="PIRNR" id="PIRNR037514"/>
    </source>
</evidence>
<name>A0A0N1P035_9EURO</name>
<dbReference type="SUPFAM" id="SSF54373">
    <property type="entry name" value="FAD-linked reductases, C-terminal domain"/>
    <property type="match status" value="1"/>
</dbReference>
<organism evidence="3 4">
    <name type="scientific">Cyphellophora attinorum</name>
    <dbReference type="NCBI Taxonomy" id="1664694"/>
    <lineage>
        <taxon>Eukaryota</taxon>
        <taxon>Fungi</taxon>
        <taxon>Dikarya</taxon>
        <taxon>Ascomycota</taxon>
        <taxon>Pezizomycotina</taxon>
        <taxon>Eurotiomycetes</taxon>
        <taxon>Chaetothyriomycetidae</taxon>
        <taxon>Chaetothyriales</taxon>
        <taxon>Cyphellophoraceae</taxon>
        <taxon>Cyphellophora</taxon>
    </lineage>
</organism>
<dbReference type="SUPFAM" id="SSF51905">
    <property type="entry name" value="FAD/NAD(P)-binding domain"/>
    <property type="match status" value="1"/>
</dbReference>
<dbReference type="Gene3D" id="1.10.405.10">
    <property type="entry name" value="Guanine Nucleotide Dissociation Inhibitor, domain 1"/>
    <property type="match status" value="1"/>
</dbReference>
<dbReference type="GO" id="GO:0005092">
    <property type="term" value="F:GDP-dissociation inhibitor activity"/>
    <property type="evidence" value="ECO:0007669"/>
    <property type="project" value="UniProtKB-UniRule"/>
</dbReference>
<dbReference type="PANTHER" id="PTHR11787">
    <property type="entry name" value="RAB GDP-DISSOCIATION INHIBITOR"/>
    <property type="match status" value="1"/>
</dbReference>
<dbReference type="STRING" id="1664694.A0A0N1P035"/>
<dbReference type="Gene3D" id="3.30.519.10">
    <property type="entry name" value="Guanine Nucleotide Dissociation Inhibitor, domain 2"/>
    <property type="match status" value="1"/>
</dbReference>
<dbReference type="PANTHER" id="PTHR11787:SF4">
    <property type="entry name" value="CHM, RAB ESCORT PROTEIN 1"/>
    <property type="match status" value="1"/>
</dbReference>
<dbReference type="GO" id="GO:0005634">
    <property type="term" value="C:nucleus"/>
    <property type="evidence" value="ECO:0007669"/>
    <property type="project" value="TreeGrafter"/>
</dbReference>
<dbReference type="VEuPathDB" id="FungiDB:AB675_9788"/>
<dbReference type="Proteomes" id="UP000038010">
    <property type="component" value="Unassembled WGS sequence"/>
</dbReference>
<accession>A0A0N1P035</accession>
<dbReference type="InterPro" id="IPR036188">
    <property type="entry name" value="FAD/NAD-bd_sf"/>
</dbReference>
<keyword evidence="4" id="KW-1185">Reference proteome</keyword>
<dbReference type="GO" id="GO:0007264">
    <property type="term" value="P:small GTPase-mediated signal transduction"/>
    <property type="evidence" value="ECO:0007669"/>
    <property type="project" value="UniProtKB-UniRule"/>
</dbReference>